<dbReference type="InterPro" id="IPR002601">
    <property type="entry name" value="C6_domain"/>
</dbReference>
<evidence type="ECO:0000313" key="2">
    <source>
        <dbReference type="Proteomes" id="UP000887540"/>
    </source>
</evidence>
<dbReference type="Proteomes" id="UP000887540">
    <property type="component" value="Unplaced"/>
</dbReference>
<protein>
    <submittedName>
        <fullName evidence="3">C6 domain-containing protein</fullName>
    </submittedName>
</protein>
<reference evidence="3" key="1">
    <citation type="submission" date="2022-11" db="UniProtKB">
        <authorList>
            <consortium name="WormBaseParasite"/>
        </authorList>
    </citation>
    <scope>IDENTIFICATION</scope>
</reference>
<dbReference type="AlphaFoldDB" id="A0A914CNT0"/>
<evidence type="ECO:0000259" key="1">
    <source>
        <dbReference type="SMART" id="SM01048"/>
    </source>
</evidence>
<name>A0A914CNT0_9BILA</name>
<dbReference type="WBParaSite" id="ACRNAN_scaffold12863.g26091.t1">
    <property type="protein sequence ID" value="ACRNAN_scaffold12863.g26091.t1"/>
    <property type="gene ID" value="ACRNAN_scaffold12863.g26091"/>
</dbReference>
<evidence type="ECO:0000313" key="3">
    <source>
        <dbReference type="WBParaSite" id="ACRNAN_scaffold12863.g26091.t1"/>
    </source>
</evidence>
<dbReference type="SMART" id="SM01048">
    <property type="entry name" value="C6"/>
    <property type="match status" value="1"/>
</dbReference>
<organism evidence="2 3">
    <name type="scientific">Acrobeloides nanus</name>
    <dbReference type="NCBI Taxonomy" id="290746"/>
    <lineage>
        <taxon>Eukaryota</taxon>
        <taxon>Metazoa</taxon>
        <taxon>Ecdysozoa</taxon>
        <taxon>Nematoda</taxon>
        <taxon>Chromadorea</taxon>
        <taxon>Rhabditida</taxon>
        <taxon>Tylenchina</taxon>
        <taxon>Cephalobomorpha</taxon>
        <taxon>Cephaloboidea</taxon>
        <taxon>Cephalobidae</taxon>
        <taxon>Acrobeloides</taxon>
    </lineage>
</organism>
<sequence length="144" mass="14037">MGTSSAAVPIITTTTSSTTTTTASCSNCPTTISATADPGSTPGAVGSITQTRGTNSTTGCATLTITCTNTDGGQTVFQLFFNGINCGTAPSPIPTGSATITLQCNTAGQWTFTGPNGANACSGFGTVVGNNLVLPITAVTCLAA</sequence>
<keyword evidence="2" id="KW-1185">Reference proteome</keyword>
<accession>A0A914CNT0</accession>
<proteinExistence type="predicted"/>
<dbReference type="Pfam" id="PF01681">
    <property type="entry name" value="C6"/>
    <property type="match status" value="1"/>
</dbReference>
<feature type="domain" description="C6" evidence="1">
    <location>
        <begin position="25"/>
        <end position="141"/>
    </location>
</feature>